<gene>
    <name evidence="2" type="ORF">PSEWESI4_01734</name>
</gene>
<dbReference type="Gene3D" id="3.20.20.10">
    <property type="entry name" value="Alanine racemase"/>
    <property type="match status" value="1"/>
</dbReference>
<dbReference type="Pfam" id="PF01168">
    <property type="entry name" value="Ala_racemase_N"/>
    <property type="match status" value="1"/>
</dbReference>
<dbReference type="EMBL" id="CAJFCI010000035">
    <property type="protein sequence ID" value="CAD5107461.1"/>
    <property type="molecule type" value="Genomic_DNA"/>
</dbReference>
<dbReference type="Proteomes" id="UP000583387">
    <property type="component" value="Unassembled WGS sequence"/>
</dbReference>
<dbReference type="PANTHER" id="PTHR28004">
    <property type="entry name" value="ZGC:162816-RELATED"/>
    <property type="match status" value="1"/>
</dbReference>
<dbReference type="InterPro" id="IPR051466">
    <property type="entry name" value="D-amino_acid_metab_enzyme"/>
</dbReference>
<dbReference type="AlphaFoldDB" id="A0A7U7EM91"/>
<proteinExistence type="predicted"/>
<keyword evidence="3" id="KW-1185">Reference proteome</keyword>
<accession>A0A7U7EM91</accession>
<reference evidence="2 3" key="1">
    <citation type="submission" date="2020-08" db="EMBL/GenBank/DDBJ databases">
        <authorList>
            <person name="Criscuolo A."/>
        </authorList>
    </citation>
    <scope>NUCLEOTIDE SEQUENCE [LARGE SCALE GENOMIC DNA]</scope>
    <source>
        <strain evidence="2">CIP111764</strain>
    </source>
</reference>
<dbReference type="InterPro" id="IPR029066">
    <property type="entry name" value="PLP-binding_barrel"/>
</dbReference>
<dbReference type="CDD" id="cd06814">
    <property type="entry name" value="PLPDE_III_DSD_D-TA_like_3"/>
    <property type="match status" value="1"/>
</dbReference>
<dbReference type="RefSeq" id="WP_210768837.1">
    <property type="nucleotide sequence ID" value="NZ_CAJFCI010000035.1"/>
</dbReference>
<dbReference type="GO" id="GO:0036088">
    <property type="term" value="P:D-serine catabolic process"/>
    <property type="evidence" value="ECO:0007669"/>
    <property type="project" value="TreeGrafter"/>
</dbReference>
<sequence>MEHCRQSDRKVSPMGMGLWERLFSIVPLRPRRKGKNHAEYFQGLCRALDDAGVSKPTLVVDRNRLDKNIELLKRSVGTRFDYRIVAKSLPSIALLKYVMEQTSTKRLMIFHQPFLNEVAKAIPDADVLMGKPMPVAAARNFYEGHAADGGFNAGEQLQWLIDTADRLRQYQALAHEAKVSMKINIELDIGLHRGGVSDDQELIEMLDLIESDPYLSLSGFMGYEVHIAKVPGNKLVARNKAMAIYEDMVALAERHLGRGLRHLTLNGAGSPTYKYYESGAFPINEVAAGSCLVKPSDFDLVTLVDHVPAAFIATPVLKALTKTELPGVEWLGKLMSLWNPNREKAFFTYGGYWKANPISPEGLIINPLFGRSTNQEMYNGSSDIDLKADDWVFFRPTQSESVFLQFEDIAVCEDGRIEQWWPVLN</sequence>
<dbReference type="InterPro" id="IPR001608">
    <property type="entry name" value="Ala_racemase_N"/>
</dbReference>
<organism evidence="2 3">
    <name type="scientific">Zestomonas carbonaria</name>
    <dbReference type="NCBI Taxonomy" id="2762745"/>
    <lineage>
        <taxon>Bacteria</taxon>
        <taxon>Pseudomonadati</taxon>
        <taxon>Pseudomonadota</taxon>
        <taxon>Gammaproteobacteria</taxon>
        <taxon>Pseudomonadales</taxon>
        <taxon>Pseudomonadaceae</taxon>
        <taxon>Zestomonas</taxon>
    </lineage>
</organism>
<evidence type="ECO:0000313" key="3">
    <source>
        <dbReference type="Proteomes" id="UP000583387"/>
    </source>
</evidence>
<protein>
    <recommendedName>
        <fullName evidence="1">Alanine racemase N-terminal domain-containing protein</fullName>
    </recommendedName>
</protein>
<evidence type="ECO:0000313" key="2">
    <source>
        <dbReference type="EMBL" id="CAD5107461.1"/>
    </source>
</evidence>
<name>A0A7U7EM91_9GAMM</name>
<dbReference type="SUPFAM" id="SSF51419">
    <property type="entry name" value="PLP-binding barrel"/>
    <property type="match status" value="1"/>
</dbReference>
<dbReference type="PANTHER" id="PTHR28004:SF2">
    <property type="entry name" value="D-SERINE DEHYDRATASE"/>
    <property type="match status" value="1"/>
</dbReference>
<dbReference type="GO" id="GO:0008721">
    <property type="term" value="F:D-serine ammonia-lyase activity"/>
    <property type="evidence" value="ECO:0007669"/>
    <property type="project" value="TreeGrafter"/>
</dbReference>
<feature type="domain" description="Alanine racemase N-terminal" evidence="1">
    <location>
        <begin position="60"/>
        <end position="293"/>
    </location>
</feature>
<evidence type="ECO:0000259" key="1">
    <source>
        <dbReference type="Pfam" id="PF01168"/>
    </source>
</evidence>
<comment type="caution">
    <text evidence="2">The sequence shown here is derived from an EMBL/GenBank/DDBJ whole genome shotgun (WGS) entry which is preliminary data.</text>
</comment>